<reference evidence="1 2" key="1">
    <citation type="submission" date="2023-08" db="EMBL/GenBank/DDBJ databases">
        <title>Methanolobus mangrovi sp. nov. and Methanolobus sediminis sp. nov, two novel methylotrophic methanogens isolated from mangrove sediments in China.</title>
        <authorList>
            <person name="Zhou J."/>
        </authorList>
    </citation>
    <scope>NUCLEOTIDE SEQUENCE [LARGE SCALE GENOMIC DNA]</scope>
    <source>
        <strain evidence="1 2">FTZ6</strain>
    </source>
</reference>
<dbReference type="EMBL" id="CP133592">
    <property type="protein sequence ID" value="WMW24311.1"/>
    <property type="molecule type" value="Genomic_DNA"/>
</dbReference>
<accession>A0AA51YIA5</accession>
<dbReference type="Gene3D" id="3.90.550.10">
    <property type="entry name" value="Spore Coat Polysaccharide Biosynthesis Protein SpsA, Chain A"/>
    <property type="match status" value="1"/>
</dbReference>
<dbReference type="InterPro" id="IPR029044">
    <property type="entry name" value="Nucleotide-diphossugar_trans"/>
</dbReference>
<proteinExistence type="predicted"/>
<dbReference type="GeneID" id="84232934"/>
<evidence type="ECO:0000313" key="1">
    <source>
        <dbReference type="EMBL" id="WMW24311.1"/>
    </source>
</evidence>
<dbReference type="AlphaFoldDB" id="A0AA51YIA5"/>
<keyword evidence="2" id="KW-1185">Reference proteome</keyword>
<dbReference type="RefSeq" id="WP_309310123.1">
    <property type="nucleotide sequence ID" value="NZ_CP133592.1"/>
</dbReference>
<protein>
    <recommendedName>
        <fullName evidence="3">Hemolytic protein HlpA-like protein</fullName>
    </recommendedName>
</protein>
<sequence>MSDFHLRTPVAFIIFNRPETTKKVFAEIAKAKPPKLLVIADGPRANHPGEEEKCNAARSIINNVDWECEILTNYSDVNMGCKRRVSSGLNWVFDIVEEAIILEDDCLPHPTFFRFCDELLEKYRNDERIAMISGDNFQFGRKRTEYSYYFSRYPHIWGWASWRRSWKKYDVDMKIWPEIKKNNWLQDILENKKVVKHWTKKFDYVYDGKIDTWDTQWLFSRWINNELAILPNVNLISNIGFGPNAMHTKYKTRISEMDIEPTRFPILHPPYVIRDRIADNYTEKNDFSGQTIIHKLAKILKANILTKNRL</sequence>
<dbReference type="KEGG" id="mseb:RE474_09415"/>
<dbReference type="Proteomes" id="UP001182908">
    <property type="component" value="Chromosome"/>
</dbReference>
<name>A0AA51YIA5_9EURY</name>
<evidence type="ECO:0008006" key="3">
    <source>
        <dbReference type="Google" id="ProtNLM"/>
    </source>
</evidence>
<organism evidence="1 2">
    <name type="scientific">Methanolobus sediminis</name>
    <dbReference type="NCBI Taxonomy" id="3072978"/>
    <lineage>
        <taxon>Archaea</taxon>
        <taxon>Methanobacteriati</taxon>
        <taxon>Methanobacteriota</taxon>
        <taxon>Stenosarchaea group</taxon>
        <taxon>Methanomicrobia</taxon>
        <taxon>Methanosarcinales</taxon>
        <taxon>Methanosarcinaceae</taxon>
        <taxon>Methanolobus</taxon>
    </lineage>
</organism>
<gene>
    <name evidence="1" type="ORF">RE474_09415</name>
</gene>
<dbReference type="SUPFAM" id="SSF53448">
    <property type="entry name" value="Nucleotide-diphospho-sugar transferases"/>
    <property type="match status" value="1"/>
</dbReference>
<evidence type="ECO:0000313" key="2">
    <source>
        <dbReference type="Proteomes" id="UP001182908"/>
    </source>
</evidence>